<sequence length="454" mass="50499">MKKKKFAINARVKIVDFDEEPELNGFTAFVRSKPKKSSGRIKVIFPNTTETVKVPVECLELFPAPMSELTQHAREYLSASVNLISASEDATPLDQSNRSNSTEGVEGGACTAAFLSILYDHQNINPDGVLSFGRIMKNMKQILESRGQQQQPQLSSSRPVQLATPWEFVPSQNFSGNRRALIIGIRYKGAPWELPNSHGDCDNMMKYLKRAHGFEDNDFTILMDDDEHTPPTRANLLKAFGKFASECRPNDAVYFHFSGHGGTIPDESGDETDGMDETMYPMDYLDAGEIVDDEVFEEFILQICAGVTLNAVVDSAHSGSVFDLPFELLTAGKGLDEDFSAVHFPHMEIAREHNRKKERMKQERGNSQRATPSPSQNRARKRVPREEPARQGSGINRPHPIDAVVTLTGLKITPHLNGRTAIVKSQMGSNGRQHVFVKGLGRSYALKPANLQLK</sequence>
<dbReference type="AlphaFoldDB" id="A0AAD2PVV1"/>
<dbReference type="GO" id="GO:0006508">
    <property type="term" value="P:proteolysis"/>
    <property type="evidence" value="ECO:0007669"/>
    <property type="project" value="InterPro"/>
</dbReference>
<comment type="similarity">
    <text evidence="1">Belongs to the peptidase C14B family.</text>
</comment>
<proteinExistence type="inferred from homology"/>
<gene>
    <name evidence="4" type="ORF">CYCCA115_LOCUS16747</name>
</gene>
<evidence type="ECO:0000313" key="4">
    <source>
        <dbReference type="EMBL" id="CAJ1957510.1"/>
    </source>
</evidence>
<dbReference type="Gene3D" id="3.40.50.12660">
    <property type="match status" value="1"/>
</dbReference>
<protein>
    <recommendedName>
        <fullName evidence="3">Peptidase C14 caspase domain-containing protein</fullName>
    </recommendedName>
</protein>
<dbReference type="Pfam" id="PF00656">
    <property type="entry name" value="Peptidase_C14"/>
    <property type="match status" value="1"/>
</dbReference>
<evidence type="ECO:0000256" key="1">
    <source>
        <dbReference type="ARBA" id="ARBA00009005"/>
    </source>
</evidence>
<dbReference type="EMBL" id="CAKOGP040001947">
    <property type="protein sequence ID" value="CAJ1957510.1"/>
    <property type="molecule type" value="Genomic_DNA"/>
</dbReference>
<keyword evidence="5" id="KW-1185">Reference proteome</keyword>
<dbReference type="InterPro" id="IPR050452">
    <property type="entry name" value="Metacaspase"/>
</dbReference>
<reference evidence="4" key="1">
    <citation type="submission" date="2023-08" db="EMBL/GenBank/DDBJ databases">
        <authorList>
            <person name="Audoor S."/>
            <person name="Bilcke G."/>
        </authorList>
    </citation>
    <scope>NUCLEOTIDE SEQUENCE</scope>
</reference>
<dbReference type="GO" id="GO:0004197">
    <property type="term" value="F:cysteine-type endopeptidase activity"/>
    <property type="evidence" value="ECO:0007669"/>
    <property type="project" value="InterPro"/>
</dbReference>
<dbReference type="PANTHER" id="PTHR48104:SF30">
    <property type="entry name" value="METACASPASE-1"/>
    <property type="match status" value="1"/>
</dbReference>
<dbReference type="SUPFAM" id="SSF52129">
    <property type="entry name" value="Caspase-like"/>
    <property type="match status" value="1"/>
</dbReference>
<comment type="caution">
    <text evidence="4">The sequence shown here is derived from an EMBL/GenBank/DDBJ whole genome shotgun (WGS) entry which is preliminary data.</text>
</comment>
<accession>A0AAD2PVV1</accession>
<dbReference type="InterPro" id="IPR011600">
    <property type="entry name" value="Pept_C14_caspase"/>
</dbReference>
<evidence type="ECO:0000313" key="5">
    <source>
        <dbReference type="Proteomes" id="UP001295423"/>
    </source>
</evidence>
<dbReference type="PANTHER" id="PTHR48104">
    <property type="entry name" value="METACASPASE-4"/>
    <property type="match status" value="1"/>
</dbReference>
<feature type="compositionally biased region" description="Polar residues" evidence="2">
    <location>
        <begin position="367"/>
        <end position="377"/>
    </location>
</feature>
<name>A0AAD2PVV1_9STRA</name>
<dbReference type="Proteomes" id="UP001295423">
    <property type="component" value="Unassembled WGS sequence"/>
</dbReference>
<evidence type="ECO:0000256" key="2">
    <source>
        <dbReference type="SAM" id="MobiDB-lite"/>
    </source>
</evidence>
<feature type="domain" description="Peptidase C14 caspase" evidence="3">
    <location>
        <begin position="178"/>
        <end position="327"/>
    </location>
</feature>
<dbReference type="InterPro" id="IPR029030">
    <property type="entry name" value="Caspase-like_dom_sf"/>
</dbReference>
<evidence type="ECO:0000259" key="3">
    <source>
        <dbReference type="Pfam" id="PF00656"/>
    </source>
</evidence>
<organism evidence="4 5">
    <name type="scientific">Cylindrotheca closterium</name>
    <dbReference type="NCBI Taxonomy" id="2856"/>
    <lineage>
        <taxon>Eukaryota</taxon>
        <taxon>Sar</taxon>
        <taxon>Stramenopiles</taxon>
        <taxon>Ochrophyta</taxon>
        <taxon>Bacillariophyta</taxon>
        <taxon>Bacillariophyceae</taxon>
        <taxon>Bacillariophycidae</taxon>
        <taxon>Bacillariales</taxon>
        <taxon>Bacillariaceae</taxon>
        <taxon>Cylindrotheca</taxon>
    </lineage>
</organism>
<feature type="region of interest" description="Disordered" evidence="2">
    <location>
        <begin position="347"/>
        <end position="400"/>
    </location>
</feature>
<dbReference type="GO" id="GO:0005737">
    <property type="term" value="C:cytoplasm"/>
    <property type="evidence" value="ECO:0007669"/>
    <property type="project" value="TreeGrafter"/>
</dbReference>